<keyword evidence="3" id="KW-0520">NAD</keyword>
<evidence type="ECO:0000256" key="4">
    <source>
        <dbReference type="RuleBase" id="RU003719"/>
    </source>
</evidence>
<evidence type="ECO:0008006" key="9">
    <source>
        <dbReference type="Google" id="ProtNLM"/>
    </source>
</evidence>
<keyword evidence="2 4" id="KW-0560">Oxidoreductase</keyword>
<dbReference type="PANTHER" id="PTHR43761">
    <property type="entry name" value="D-ISOMER SPECIFIC 2-HYDROXYACID DEHYDROGENASE FAMILY PROTEIN (AFU_ORTHOLOGUE AFUA_1G13630)"/>
    <property type="match status" value="1"/>
</dbReference>
<dbReference type="Pfam" id="PF00389">
    <property type="entry name" value="2-Hacid_dh"/>
    <property type="match status" value="1"/>
</dbReference>
<feature type="domain" description="D-isomer specific 2-hydroxyacid dehydrogenase NAD-binding" evidence="6">
    <location>
        <begin position="125"/>
        <end position="264"/>
    </location>
</feature>
<accession>A0A1J4RRE7</accession>
<dbReference type="InterPro" id="IPR006139">
    <property type="entry name" value="D-isomer_2_OHA_DH_cat_dom"/>
</dbReference>
<evidence type="ECO:0000313" key="7">
    <source>
        <dbReference type="EMBL" id="OIN88884.1"/>
    </source>
</evidence>
<evidence type="ECO:0000256" key="3">
    <source>
        <dbReference type="ARBA" id="ARBA00023027"/>
    </source>
</evidence>
<reference evidence="7 8" key="1">
    <citation type="journal article" date="2016" name="Environ. Microbiol.">
        <title>Genomic resolution of a cold subsurface aquifer community provides metabolic insights for novel microbes adapted to high CO concentrations.</title>
        <authorList>
            <person name="Probst A.J."/>
            <person name="Castelle C.J."/>
            <person name="Singh A."/>
            <person name="Brown C.T."/>
            <person name="Anantharaman K."/>
            <person name="Sharon I."/>
            <person name="Hug L.A."/>
            <person name="Burstein D."/>
            <person name="Emerson J.B."/>
            <person name="Thomas B.C."/>
            <person name="Banfield J.F."/>
        </authorList>
    </citation>
    <scope>NUCLEOTIDE SEQUENCE [LARGE SCALE GENOMIC DNA]</scope>
    <source>
        <strain evidence="7">CG1_02_47_37</strain>
    </source>
</reference>
<gene>
    <name evidence="7" type="ORF">AUJ59_03110</name>
</gene>
<dbReference type="InterPro" id="IPR006140">
    <property type="entry name" value="D-isomer_DH_NAD-bd"/>
</dbReference>
<dbReference type="GO" id="GO:0051287">
    <property type="term" value="F:NAD binding"/>
    <property type="evidence" value="ECO:0007669"/>
    <property type="project" value="InterPro"/>
</dbReference>
<dbReference type="EMBL" id="MNUI01000051">
    <property type="protein sequence ID" value="OIN88884.1"/>
    <property type="molecule type" value="Genomic_DNA"/>
</dbReference>
<evidence type="ECO:0000256" key="1">
    <source>
        <dbReference type="ARBA" id="ARBA00005854"/>
    </source>
</evidence>
<dbReference type="Gene3D" id="3.40.50.720">
    <property type="entry name" value="NAD(P)-binding Rossmann-like Domain"/>
    <property type="match status" value="2"/>
</dbReference>
<evidence type="ECO:0000256" key="2">
    <source>
        <dbReference type="ARBA" id="ARBA00023002"/>
    </source>
</evidence>
<dbReference type="PROSITE" id="PS00065">
    <property type="entry name" value="D_2_HYDROXYACID_DH_1"/>
    <property type="match status" value="1"/>
</dbReference>
<organism evidence="7 8">
    <name type="scientific">Candidatus Beckwithbacteria bacterium CG1_02_47_37</name>
    <dbReference type="NCBI Taxonomy" id="1805034"/>
    <lineage>
        <taxon>Bacteria</taxon>
        <taxon>Candidatus Beckwithiibacteriota</taxon>
    </lineage>
</organism>
<dbReference type="Pfam" id="PF02826">
    <property type="entry name" value="2-Hacid_dh_C"/>
    <property type="match status" value="1"/>
</dbReference>
<dbReference type="SUPFAM" id="SSF51735">
    <property type="entry name" value="NAD(P)-binding Rossmann-fold domains"/>
    <property type="match status" value="1"/>
</dbReference>
<dbReference type="InterPro" id="IPR029752">
    <property type="entry name" value="D-isomer_DH_CS1"/>
</dbReference>
<name>A0A1J4RRE7_9BACT</name>
<feature type="domain" description="D-isomer specific 2-hydroxyacid dehydrogenase catalytic" evidence="5">
    <location>
        <begin position="17"/>
        <end position="306"/>
    </location>
</feature>
<comment type="caution">
    <text evidence="7">The sequence shown here is derived from an EMBL/GenBank/DDBJ whole genome shotgun (WGS) entry which is preliminary data.</text>
</comment>
<dbReference type="InterPro" id="IPR036291">
    <property type="entry name" value="NAD(P)-bd_dom_sf"/>
</dbReference>
<dbReference type="PANTHER" id="PTHR43761:SF1">
    <property type="entry name" value="D-ISOMER SPECIFIC 2-HYDROXYACID DEHYDROGENASE CATALYTIC DOMAIN-CONTAINING PROTEIN-RELATED"/>
    <property type="match status" value="1"/>
</dbReference>
<sequence length="316" mass="34761">MKISVLVPINEFTPSQIKRLRSLGQVKFIPRRREMSLVQLEKFCRDCQILAADPDTLGGFDKAKLKLTELVLKLPKLKGVAVPTSYTGWIDNKYFNQRQIPVSFVPGYATESVAEHTLALMLSLAKKTFQTEMMLGTELAGKTLGIIGLGKIGSRTAELALGIGMKVIACNRTPKKQAGVKIVTLTQLLKQADVISLHVTDCVGNYRLIGRAEIGLMRPGAMVVNTIGNAKMVDERSMAKALKFGKIAGYAYEAEDLEHTPLKNLKTAVGLHNFAWYTRESLVRLADIWIDDIAGLAKGKPQSVVNYVTLFDARAV</sequence>
<dbReference type="STRING" id="1805034.AUJ59_03110"/>
<dbReference type="GO" id="GO:0016616">
    <property type="term" value="F:oxidoreductase activity, acting on the CH-OH group of donors, NAD or NADP as acceptor"/>
    <property type="evidence" value="ECO:0007669"/>
    <property type="project" value="InterPro"/>
</dbReference>
<dbReference type="AlphaFoldDB" id="A0A1J4RRE7"/>
<evidence type="ECO:0000259" key="6">
    <source>
        <dbReference type="Pfam" id="PF02826"/>
    </source>
</evidence>
<proteinExistence type="inferred from homology"/>
<evidence type="ECO:0000259" key="5">
    <source>
        <dbReference type="Pfam" id="PF00389"/>
    </source>
</evidence>
<dbReference type="InterPro" id="IPR050418">
    <property type="entry name" value="D-iso_2-hydroxyacid_DH_PdxB"/>
</dbReference>
<comment type="similarity">
    <text evidence="1 4">Belongs to the D-isomer specific 2-hydroxyacid dehydrogenase family.</text>
</comment>
<evidence type="ECO:0000313" key="8">
    <source>
        <dbReference type="Proteomes" id="UP000183144"/>
    </source>
</evidence>
<dbReference type="SUPFAM" id="SSF52283">
    <property type="entry name" value="Formate/glycerate dehydrogenase catalytic domain-like"/>
    <property type="match status" value="1"/>
</dbReference>
<dbReference type="Proteomes" id="UP000183144">
    <property type="component" value="Unassembled WGS sequence"/>
</dbReference>
<protein>
    <recommendedName>
        <fullName evidence="9">D-isomer specific 2-hydroxyacid dehydrogenase NAD-binding domain-containing protein</fullName>
    </recommendedName>
</protein>